<comment type="similarity">
    <text evidence="4">Belongs to the CHCHD7 family.</text>
</comment>
<dbReference type="SUPFAM" id="SSF47072">
    <property type="entry name" value="Cysteine alpha-hairpin motif"/>
    <property type="match status" value="1"/>
</dbReference>
<organism evidence="6 7">
    <name type="scientific">Bos indicus x Bos taurus</name>
    <name type="common">Hybrid cattle</name>
    <dbReference type="NCBI Taxonomy" id="30522"/>
    <lineage>
        <taxon>Eukaryota</taxon>
        <taxon>Metazoa</taxon>
        <taxon>Chordata</taxon>
        <taxon>Craniata</taxon>
        <taxon>Vertebrata</taxon>
        <taxon>Euteleostomi</taxon>
        <taxon>Mammalia</taxon>
        <taxon>Eutheria</taxon>
        <taxon>Laurasiatheria</taxon>
        <taxon>Artiodactyla</taxon>
        <taxon>Ruminantia</taxon>
        <taxon>Pecora</taxon>
        <taxon>Bovidae</taxon>
        <taxon>Bovinae</taxon>
        <taxon>Bos</taxon>
    </lineage>
</organism>
<evidence type="ECO:0000256" key="3">
    <source>
        <dbReference type="ARBA" id="ARBA00023157"/>
    </source>
</evidence>
<evidence type="ECO:0000313" key="7">
    <source>
        <dbReference type="Proteomes" id="UP000314981"/>
    </source>
</evidence>
<dbReference type="PANTHER" id="PTHR46811">
    <property type="entry name" value="COILED-COIL-HELIX-COILED-COIL-HELIX DOMAIN-CONTAINING PROTEIN 7"/>
    <property type="match status" value="1"/>
</dbReference>
<evidence type="ECO:0000313" key="6">
    <source>
        <dbReference type="Ensembl" id="ENSBIXP00000012377.1"/>
    </source>
</evidence>
<dbReference type="InterPro" id="IPR048280">
    <property type="entry name" value="COX6B-like"/>
</dbReference>
<dbReference type="Proteomes" id="UP000314981">
    <property type="component" value="Chromosome 14"/>
</dbReference>
<keyword evidence="2" id="KW-0496">Mitochondrion</keyword>
<dbReference type="Pfam" id="PF02297">
    <property type="entry name" value="COX6B"/>
    <property type="match status" value="1"/>
</dbReference>
<protein>
    <recommendedName>
        <fullName evidence="5">Coiled-coil-helix-coiled-coil-helix domain-containing protein 7</fullName>
    </recommendedName>
</protein>
<dbReference type="PROSITE" id="PS51808">
    <property type="entry name" value="CHCH"/>
    <property type="match status" value="1"/>
</dbReference>
<dbReference type="GeneTree" id="ENSGT01030000234975"/>
<dbReference type="Ensembl" id="ENSBIXT00005049996.1">
    <property type="protein sequence ID" value="ENSBIXP00005019836.1"/>
    <property type="gene ID" value="ENSBIXG00005023097.1"/>
</dbReference>
<evidence type="ECO:0000313" key="8">
    <source>
        <dbReference type="Proteomes" id="UP000429181"/>
    </source>
</evidence>
<dbReference type="InterPro" id="IPR009069">
    <property type="entry name" value="Cys_alpha_HP_mot_SF"/>
</dbReference>
<dbReference type="Proteomes" id="UP000429181">
    <property type="component" value="Chromosome 14"/>
</dbReference>
<dbReference type="InterPro" id="IPR051040">
    <property type="entry name" value="COX23"/>
</dbReference>
<gene>
    <name evidence="6" type="primary">CHCHD7</name>
</gene>
<dbReference type="GO" id="GO:0005758">
    <property type="term" value="C:mitochondrial intermembrane space"/>
    <property type="evidence" value="ECO:0007669"/>
    <property type="project" value="UniProtKB-SubCell"/>
</dbReference>
<reference evidence="6" key="2">
    <citation type="submission" date="2025-05" db="UniProtKB">
        <authorList>
            <consortium name="Ensembl"/>
        </authorList>
    </citation>
    <scope>IDENTIFICATION</scope>
</reference>
<accession>A0A4W2D161</accession>
<dbReference type="GO" id="GO:0033108">
    <property type="term" value="P:mitochondrial respiratory chain complex assembly"/>
    <property type="evidence" value="ECO:0007669"/>
    <property type="project" value="TreeGrafter"/>
</dbReference>
<sequence length="60" mass="7044">MPMVTRRLRDPDVNPCLSESDASTRCMAENNYDKESCSSHFLKYKNCRKFWVSLAWSPLQ</sequence>
<name>A0A4W2D161_BOBOX</name>
<reference evidence="7 8" key="1">
    <citation type="submission" date="2018-11" db="EMBL/GenBank/DDBJ databases">
        <title>Haplotype-resolved cattle genomes.</title>
        <authorList>
            <person name="Low W.Y."/>
            <person name="Tearle R."/>
            <person name="Bickhart D.M."/>
            <person name="Rosen B.D."/>
            <person name="Koren S."/>
            <person name="Rhie A."/>
            <person name="Hiendleder S."/>
            <person name="Phillippy A.M."/>
            <person name="Smith T.P.L."/>
            <person name="Williams J.L."/>
        </authorList>
    </citation>
    <scope>NUCLEOTIDE SEQUENCE [LARGE SCALE GENOMIC DNA]</scope>
</reference>
<evidence type="ECO:0000256" key="5">
    <source>
        <dbReference type="ARBA" id="ARBA00039509"/>
    </source>
</evidence>
<dbReference type="AlphaFoldDB" id="A0A4W2D161"/>
<dbReference type="PANTHER" id="PTHR46811:SF1">
    <property type="entry name" value="COILED-COIL-HELIX-COILED-COIL-HELIX DOMAIN-CONTAINING PROTEIN 7"/>
    <property type="match status" value="1"/>
</dbReference>
<evidence type="ECO:0000256" key="1">
    <source>
        <dbReference type="ARBA" id="ARBA00004569"/>
    </source>
</evidence>
<keyword evidence="7" id="KW-1185">Reference proteome</keyword>
<dbReference type="Ensembl" id="ENSBIXT00000022703.1">
    <property type="protein sequence ID" value="ENSBIXP00000012377.1"/>
    <property type="gene ID" value="ENSBIXG00000017473.1"/>
</dbReference>
<comment type="subcellular location">
    <subcellularLocation>
        <location evidence="1">Mitochondrion intermembrane space</location>
    </subcellularLocation>
</comment>
<evidence type="ECO:0000256" key="4">
    <source>
        <dbReference type="ARBA" id="ARBA00038205"/>
    </source>
</evidence>
<evidence type="ECO:0000256" key="2">
    <source>
        <dbReference type="ARBA" id="ARBA00023128"/>
    </source>
</evidence>
<keyword evidence="3" id="KW-1015">Disulfide bond</keyword>
<proteinExistence type="inferred from homology"/>